<proteinExistence type="predicted"/>
<dbReference type="EMBL" id="RHHQ01000014">
    <property type="protein sequence ID" value="RNB85445.1"/>
    <property type="molecule type" value="Genomic_DNA"/>
</dbReference>
<dbReference type="Gene3D" id="2.40.40.10">
    <property type="entry name" value="RlpA-like domain"/>
    <property type="match status" value="1"/>
</dbReference>
<dbReference type="SUPFAM" id="SSF50685">
    <property type="entry name" value="Barwin-like endoglucanases"/>
    <property type="match status" value="1"/>
</dbReference>
<dbReference type="AlphaFoldDB" id="A0A3M8DDR6"/>
<dbReference type="Proteomes" id="UP000271031">
    <property type="component" value="Unassembled WGS sequence"/>
</dbReference>
<dbReference type="OrthoDB" id="9798935at2"/>
<evidence type="ECO:0000256" key="2">
    <source>
        <dbReference type="SAM" id="SignalP"/>
    </source>
</evidence>
<keyword evidence="1 2" id="KW-0732">Signal</keyword>
<protein>
    <recommendedName>
        <fullName evidence="3">3D domain-containing protein</fullName>
    </recommendedName>
</protein>
<feature type="signal peptide" evidence="2">
    <location>
        <begin position="1"/>
        <end position="26"/>
    </location>
</feature>
<comment type="caution">
    <text evidence="4">The sequence shown here is derived from an EMBL/GenBank/DDBJ whole genome shotgun (WGS) entry which is preliminary data.</text>
</comment>
<dbReference type="InterPro" id="IPR010611">
    <property type="entry name" value="3D_dom"/>
</dbReference>
<sequence length="211" mass="23279">MNAKNWKKFISAAALGLMLLTGFATTGYTYNVAETYSRWDSFGVSEKREGEKVVKRRTVSASSLTQVIDKDEYIDKSFEQYPKVRVVATGYYSGIESTGKTPDHPTYGITYSGVKVQRATYSTIAADLRVFPLGTVLYIPGYGYGVVADKGGAVRGNTIDLYFETKKDIFEQWGKKTLEVYVVHRGGGKVTEAMMKGLNEKGIAAMAQPID</sequence>
<evidence type="ECO:0000259" key="3">
    <source>
        <dbReference type="Pfam" id="PF06725"/>
    </source>
</evidence>
<dbReference type="PANTHER" id="PTHR39160">
    <property type="entry name" value="CELL WALL-BINDING PROTEIN YOCH"/>
    <property type="match status" value="1"/>
</dbReference>
<dbReference type="InterPro" id="IPR036908">
    <property type="entry name" value="RlpA-like_sf"/>
</dbReference>
<gene>
    <name evidence="4" type="ORF">EDM56_18750</name>
</gene>
<dbReference type="PANTHER" id="PTHR39160:SF4">
    <property type="entry name" value="RESUSCITATION-PROMOTING FACTOR RPFB"/>
    <property type="match status" value="1"/>
</dbReference>
<dbReference type="CDD" id="cd22786">
    <property type="entry name" value="DPBB_YuiC-like"/>
    <property type="match status" value="1"/>
</dbReference>
<accession>A0A3M8DDR6</accession>
<evidence type="ECO:0000313" key="4">
    <source>
        <dbReference type="EMBL" id="RNB85445.1"/>
    </source>
</evidence>
<feature type="chain" id="PRO_5038689015" description="3D domain-containing protein" evidence="2">
    <location>
        <begin position="27"/>
        <end position="211"/>
    </location>
</feature>
<feature type="domain" description="3D" evidence="3">
    <location>
        <begin position="122"/>
        <end position="183"/>
    </location>
</feature>
<dbReference type="Pfam" id="PF06725">
    <property type="entry name" value="3D"/>
    <property type="match status" value="1"/>
</dbReference>
<dbReference type="GO" id="GO:0004553">
    <property type="term" value="F:hydrolase activity, hydrolyzing O-glycosyl compounds"/>
    <property type="evidence" value="ECO:0007669"/>
    <property type="project" value="InterPro"/>
</dbReference>
<dbReference type="InterPro" id="IPR051933">
    <property type="entry name" value="Resuscitation_pf_RpfB"/>
</dbReference>
<organism evidence="4 5">
    <name type="scientific">Brevibacillus fluminis</name>
    <dbReference type="NCBI Taxonomy" id="511487"/>
    <lineage>
        <taxon>Bacteria</taxon>
        <taxon>Bacillati</taxon>
        <taxon>Bacillota</taxon>
        <taxon>Bacilli</taxon>
        <taxon>Bacillales</taxon>
        <taxon>Paenibacillaceae</taxon>
        <taxon>Brevibacillus</taxon>
    </lineage>
</organism>
<reference evidence="4 5" key="1">
    <citation type="submission" date="2018-10" db="EMBL/GenBank/DDBJ databases">
        <title>Phylogenomics of Brevibacillus.</title>
        <authorList>
            <person name="Dunlap C."/>
        </authorList>
    </citation>
    <scope>NUCLEOTIDE SEQUENCE [LARGE SCALE GENOMIC DNA]</scope>
    <source>
        <strain evidence="4 5">JCM 15716</strain>
    </source>
</reference>
<evidence type="ECO:0000313" key="5">
    <source>
        <dbReference type="Proteomes" id="UP000271031"/>
    </source>
</evidence>
<name>A0A3M8DDR6_9BACL</name>
<dbReference type="GO" id="GO:0009254">
    <property type="term" value="P:peptidoglycan turnover"/>
    <property type="evidence" value="ECO:0007669"/>
    <property type="project" value="InterPro"/>
</dbReference>
<dbReference type="GO" id="GO:0019867">
    <property type="term" value="C:outer membrane"/>
    <property type="evidence" value="ECO:0007669"/>
    <property type="project" value="InterPro"/>
</dbReference>
<keyword evidence="5" id="KW-1185">Reference proteome</keyword>
<evidence type="ECO:0000256" key="1">
    <source>
        <dbReference type="ARBA" id="ARBA00022729"/>
    </source>
</evidence>
<dbReference type="RefSeq" id="WP_122919450.1">
    <property type="nucleotide sequence ID" value="NZ_RHHQ01000014.1"/>
</dbReference>